<evidence type="ECO:0000259" key="3">
    <source>
        <dbReference type="PROSITE" id="PS51186"/>
    </source>
</evidence>
<dbReference type="RefSeq" id="WP_084114159.1">
    <property type="nucleotide sequence ID" value="NZ_FWXH01000002.1"/>
</dbReference>
<dbReference type="PANTHER" id="PTHR43877">
    <property type="entry name" value="AMINOALKYLPHOSPHONATE N-ACETYLTRANSFERASE-RELATED-RELATED"/>
    <property type="match status" value="1"/>
</dbReference>
<evidence type="ECO:0000313" key="5">
    <source>
        <dbReference type="Proteomes" id="UP000192468"/>
    </source>
</evidence>
<dbReference type="PIRSF" id="PIRSF037663">
    <property type="entry name" value="Acetyltransf_GNAT_prd"/>
    <property type="match status" value="1"/>
</dbReference>
<dbReference type="STRING" id="1121291.SAMN02745134_00927"/>
<evidence type="ECO:0000313" key="4">
    <source>
        <dbReference type="EMBL" id="SMC19761.1"/>
    </source>
</evidence>
<dbReference type="GO" id="GO:0005840">
    <property type="term" value="C:ribosome"/>
    <property type="evidence" value="ECO:0007669"/>
    <property type="project" value="UniProtKB-KW"/>
</dbReference>
<dbReference type="GO" id="GO:0016747">
    <property type="term" value="F:acyltransferase activity, transferring groups other than amino-acyl groups"/>
    <property type="evidence" value="ECO:0007669"/>
    <property type="project" value="InterPro"/>
</dbReference>
<reference evidence="4 5" key="1">
    <citation type="submission" date="2017-04" db="EMBL/GenBank/DDBJ databases">
        <authorList>
            <person name="Afonso C.L."/>
            <person name="Miller P.J."/>
            <person name="Scott M.A."/>
            <person name="Spackman E."/>
            <person name="Goraichik I."/>
            <person name="Dimitrov K.M."/>
            <person name="Suarez D.L."/>
            <person name="Swayne D.E."/>
        </authorList>
    </citation>
    <scope>NUCLEOTIDE SEQUENCE [LARGE SCALE GENOMIC DNA]</scope>
    <source>
        <strain evidence="4 5">DSM 12555</strain>
    </source>
</reference>
<dbReference type="InterPro" id="IPR016181">
    <property type="entry name" value="Acyl_CoA_acyltransferase"/>
</dbReference>
<dbReference type="OrthoDB" id="1821130at2"/>
<dbReference type="InterPro" id="IPR050832">
    <property type="entry name" value="Bact_Acetyltransf"/>
</dbReference>
<proteinExistence type="predicted"/>
<keyword evidence="4" id="KW-0689">Ribosomal protein</keyword>
<keyword evidence="4" id="KW-0687">Ribonucleoprotein</keyword>
<dbReference type="InterPro" id="IPR000182">
    <property type="entry name" value="GNAT_dom"/>
</dbReference>
<dbReference type="Gene3D" id="3.40.630.30">
    <property type="match status" value="1"/>
</dbReference>
<keyword evidence="1" id="KW-0808">Transferase</keyword>
<feature type="domain" description="N-acetyltransferase" evidence="3">
    <location>
        <begin position="1"/>
        <end position="143"/>
    </location>
</feature>
<dbReference type="AlphaFoldDB" id="A0A1W1X8E0"/>
<accession>A0A1W1X8E0</accession>
<evidence type="ECO:0000256" key="1">
    <source>
        <dbReference type="ARBA" id="ARBA00022679"/>
    </source>
</evidence>
<gene>
    <name evidence="4" type="ORF">SAMN02745134_00927</name>
</gene>
<dbReference type="CDD" id="cd04301">
    <property type="entry name" value="NAT_SF"/>
    <property type="match status" value="1"/>
</dbReference>
<dbReference type="InterPro" id="IPR017255">
    <property type="entry name" value="AcTrfase_GNAT_prd"/>
</dbReference>
<sequence length="143" mass="16273">MKIRKMTIDDYKAVYELWNNTPGMGMRNVDDSKEGIEEYLKRNPETCFVAEVQNKIVGVILSGHDGRRGYIYHTAVSNTVRKQGIGTKLVNTAIEALKEQGINKVALVAFETNELGNSFWKSQGFKERNDLVYRNKSINDNNI</sequence>
<dbReference type="Pfam" id="PF00583">
    <property type="entry name" value="Acetyltransf_1"/>
    <property type="match status" value="1"/>
</dbReference>
<keyword evidence="5" id="KW-1185">Reference proteome</keyword>
<protein>
    <submittedName>
        <fullName evidence="4">Ribosomal protein S18 acetylase RimI</fullName>
    </submittedName>
</protein>
<dbReference type="EMBL" id="FWXH01000002">
    <property type="protein sequence ID" value="SMC19761.1"/>
    <property type="molecule type" value="Genomic_DNA"/>
</dbReference>
<dbReference type="SUPFAM" id="SSF55729">
    <property type="entry name" value="Acyl-CoA N-acyltransferases (Nat)"/>
    <property type="match status" value="1"/>
</dbReference>
<organism evidence="4 5">
    <name type="scientific">Clostridium acidisoli DSM 12555</name>
    <dbReference type="NCBI Taxonomy" id="1121291"/>
    <lineage>
        <taxon>Bacteria</taxon>
        <taxon>Bacillati</taxon>
        <taxon>Bacillota</taxon>
        <taxon>Clostridia</taxon>
        <taxon>Eubacteriales</taxon>
        <taxon>Clostridiaceae</taxon>
        <taxon>Clostridium</taxon>
    </lineage>
</organism>
<dbReference type="Proteomes" id="UP000192468">
    <property type="component" value="Unassembled WGS sequence"/>
</dbReference>
<evidence type="ECO:0000256" key="2">
    <source>
        <dbReference type="ARBA" id="ARBA00023315"/>
    </source>
</evidence>
<keyword evidence="2" id="KW-0012">Acyltransferase</keyword>
<name>A0A1W1X8E0_9CLOT</name>
<dbReference type="PROSITE" id="PS51186">
    <property type="entry name" value="GNAT"/>
    <property type="match status" value="1"/>
</dbReference>